<dbReference type="PANTHER" id="PTHR43792">
    <property type="entry name" value="GNAT FAMILY, PUTATIVE (AFU_ORTHOLOGUE AFUA_3G00765)-RELATED-RELATED"/>
    <property type="match status" value="1"/>
</dbReference>
<dbReference type="HOGENOM" id="CLU_013985_3_1_5"/>
<evidence type="ECO:0000313" key="2">
    <source>
        <dbReference type="EMBL" id="EDQ33687.1"/>
    </source>
</evidence>
<dbReference type="RefSeq" id="WP_007196693.1">
    <property type="nucleotide sequence ID" value="NZ_CM002917.1"/>
</dbReference>
<proteinExistence type="predicted"/>
<keyword evidence="2" id="KW-0808">Transferase</keyword>
<dbReference type="EMBL" id="ABIA03000002">
    <property type="protein sequence ID" value="EDQ33687.1"/>
    <property type="molecule type" value="Genomic_DNA"/>
</dbReference>
<reference evidence="2 3" key="2">
    <citation type="submission" date="2012-06" db="EMBL/GenBank/DDBJ databases">
        <authorList>
            <person name="Fiebig A."/>
        </authorList>
    </citation>
    <scope>NUCLEOTIDE SEQUENCE [LARGE SCALE GENOMIC DNA]</scope>
    <source>
        <strain evidence="2 3">DFL-43</strain>
    </source>
</reference>
<dbReference type="PANTHER" id="PTHR43792:SF1">
    <property type="entry name" value="N-ACETYLTRANSFERASE DOMAIN-CONTAINING PROTEIN"/>
    <property type="match status" value="1"/>
</dbReference>
<keyword evidence="2" id="KW-0687">Ribonucleoprotein</keyword>
<dbReference type="InterPro" id="IPR016181">
    <property type="entry name" value="Acyl_CoA_acyltransferase"/>
</dbReference>
<dbReference type="OrthoDB" id="6293260at2"/>
<reference evidence="2 3" key="1">
    <citation type="submission" date="2007-10" db="EMBL/GenBank/DDBJ databases">
        <authorList>
            <person name="Wagner-Dobler I."/>
            <person name="Ferriera S."/>
            <person name="Johnson J."/>
            <person name="Kravitz S."/>
            <person name="Beeson K."/>
            <person name="Sutton G."/>
            <person name="Rogers Y.-H."/>
            <person name="Friedman R."/>
            <person name="Frazier M."/>
            <person name="Venter J.C."/>
        </authorList>
    </citation>
    <scope>NUCLEOTIDE SEQUENCE [LARGE SCALE GENOMIC DNA]</scope>
    <source>
        <strain evidence="2 3">DFL-43</strain>
    </source>
</reference>
<dbReference type="eggNOG" id="COG1670">
    <property type="taxonomic scope" value="Bacteria"/>
</dbReference>
<dbReference type="InterPro" id="IPR000182">
    <property type="entry name" value="GNAT_dom"/>
</dbReference>
<dbReference type="Gene3D" id="3.40.630.30">
    <property type="match status" value="1"/>
</dbReference>
<organism evidence="2 3">
    <name type="scientific">Hoeflea phototrophica (strain DSM 17068 / NCIMB 14078 / DFL-43)</name>
    <dbReference type="NCBI Taxonomy" id="411684"/>
    <lineage>
        <taxon>Bacteria</taxon>
        <taxon>Pseudomonadati</taxon>
        <taxon>Pseudomonadota</taxon>
        <taxon>Alphaproteobacteria</taxon>
        <taxon>Hyphomicrobiales</taxon>
        <taxon>Rhizobiaceae</taxon>
        <taxon>Hoeflea</taxon>
    </lineage>
</organism>
<dbReference type="GO" id="GO:0016747">
    <property type="term" value="F:acyltransferase activity, transferring groups other than amino-acyl groups"/>
    <property type="evidence" value="ECO:0007669"/>
    <property type="project" value="InterPro"/>
</dbReference>
<keyword evidence="3" id="KW-1185">Reference proteome</keyword>
<comment type="caution">
    <text evidence="2">The sequence shown here is derived from an EMBL/GenBank/DDBJ whole genome shotgun (WGS) entry which is preliminary data.</text>
</comment>
<dbReference type="SUPFAM" id="SSF55729">
    <property type="entry name" value="Acyl-CoA N-acyltransferases (Nat)"/>
    <property type="match status" value="1"/>
</dbReference>
<dbReference type="PROSITE" id="PS51186">
    <property type="entry name" value="GNAT"/>
    <property type="match status" value="1"/>
</dbReference>
<evidence type="ECO:0000313" key="3">
    <source>
        <dbReference type="Proteomes" id="UP000004291"/>
    </source>
</evidence>
<gene>
    <name evidence="2" type="ORF">HPDFL43_04520</name>
</gene>
<keyword evidence="2" id="KW-0689">Ribosomal protein</keyword>
<feature type="domain" description="N-acetyltransferase" evidence="1">
    <location>
        <begin position="9"/>
        <end position="181"/>
    </location>
</feature>
<dbReference type="Proteomes" id="UP000004291">
    <property type="component" value="Chromosome"/>
</dbReference>
<name>A9D3K5_HOEPD</name>
<sequence length="184" mass="21105">MKPLRTERLILRNWEERDRELFHLINSDDQVMEFFPMRRSRAESDGLMDRLADNAETNGFGFTAVEIIQTGEVAGFCGLVPTSGIPVFEDGTIEIGWRLAPQFWGKGIVTEAARCWRYFAFEHLGLERIVSFAVTDNHRSISVMQRIGMSARPDLDFDHPGVPDTHPHLKRHALYEIFSGDARR</sequence>
<evidence type="ECO:0000259" key="1">
    <source>
        <dbReference type="PROSITE" id="PS51186"/>
    </source>
</evidence>
<dbReference type="AlphaFoldDB" id="A9D3K5"/>
<dbReference type="InterPro" id="IPR051531">
    <property type="entry name" value="N-acetyltransferase"/>
</dbReference>
<protein>
    <submittedName>
        <fullName evidence="2">Acetyltransferase, including N-acetylase of ribosomal protein</fullName>
    </submittedName>
</protein>
<dbReference type="GO" id="GO:0005840">
    <property type="term" value="C:ribosome"/>
    <property type="evidence" value="ECO:0007669"/>
    <property type="project" value="UniProtKB-KW"/>
</dbReference>
<dbReference type="Pfam" id="PF13302">
    <property type="entry name" value="Acetyltransf_3"/>
    <property type="match status" value="1"/>
</dbReference>
<accession>A9D3K5</accession>
<dbReference type="STRING" id="411684.HPDFL43_04520"/>